<proteinExistence type="predicted"/>
<accession>A0A4C1TRZ1</accession>
<keyword evidence="1" id="KW-0472">Membrane</keyword>
<keyword evidence="1" id="KW-0812">Transmembrane</keyword>
<gene>
    <name evidence="2" type="ORF">EVAR_13384_1</name>
</gene>
<evidence type="ECO:0000313" key="3">
    <source>
        <dbReference type="Proteomes" id="UP000299102"/>
    </source>
</evidence>
<feature type="transmembrane region" description="Helical" evidence="1">
    <location>
        <begin position="56"/>
        <end position="79"/>
    </location>
</feature>
<dbReference type="EMBL" id="BGZK01000081">
    <property type="protein sequence ID" value="GBP16772.1"/>
    <property type="molecule type" value="Genomic_DNA"/>
</dbReference>
<evidence type="ECO:0008006" key="4">
    <source>
        <dbReference type="Google" id="ProtNLM"/>
    </source>
</evidence>
<evidence type="ECO:0000313" key="2">
    <source>
        <dbReference type="EMBL" id="GBP16772.1"/>
    </source>
</evidence>
<keyword evidence="3" id="KW-1185">Reference proteome</keyword>
<feature type="transmembrane region" description="Helical" evidence="1">
    <location>
        <begin position="137"/>
        <end position="157"/>
    </location>
</feature>
<reference evidence="2 3" key="1">
    <citation type="journal article" date="2019" name="Commun. Biol.">
        <title>The bagworm genome reveals a unique fibroin gene that provides high tensile strength.</title>
        <authorList>
            <person name="Kono N."/>
            <person name="Nakamura H."/>
            <person name="Ohtoshi R."/>
            <person name="Tomita M."/>
            <person name="Numata K."/>
            <person name="Arakawa K."/>
        </authorList>
    </citation>
    <scope>NUCLEOTIDE SEQUENCE [LARGE SCALE GENOMIC DNA]</scope>
</reference>
<dbReference type="Proteomes" id="UP000299102">
    <property type="component" value="Unassembled WGS sequence"/>
</dbReference>
<organism evidence="2 3">
    <name type="scientific">Eumeta variegata</name>
    <name type="common">Bagworm moth</name>
    <name type="synonym">Eumeta japonica</name>
    <dbReference type="NCBI Taxonomy" id="151549"/>
    <lineage>
        <taxon>Eukaryota</taxon>
        <taxon>Metazoa</taxon>
        <taxon>Ecdysozoa</taxon>
        <taxon>Arthropoda</taxon>
        <taxon>Hexapoda</taxon>
        <taxon>Insecta</taxon>
        <taxon>Pterygota</taxon>
        <taxon>Neoptera</taxon>
        <taxon>Endopterygota</taxon>
        <taxon>Lepidoptera</taxon>
        <taxon>Glossata</taxon>
        <taxon>Ditrysia</taxon>
        <taxon>Tineoidea</taxon>
        <taxon>Psychidae</taxon>
        <taxon>Oiketicinae</taxon>
        <taxon>Eumeta</taxon>
    </lineage>
</organism>
<comment type="caution">
    <text evidence="2">The sequence shown here is derived from an EMBL/GenBank/DDBJ whole genome shotgun (WGS) entry which is preliminary data.</text>
</comment>
<keyword evidence="1" id="KW-1133">Transmembrane helix</keyword>
<dbReference type="AlphaFoldDB" id="A0A4C1TRZ1"/>
<dbReference type="OrthoDB" id="7280611at2759"/>
<evidence type="ECO:0000256" key="1">
    <source>
        <dbReference type="SAM" id="Phobius"/>
    </source>
</evidence>
<sequence length="179" mass="21066">MRDLYDVKNTRRRRSVIANLPSRRSYSEFGEHVRQAKCSYETTVGAMKFLNAAIKWPYNAVTVIGLLMIDMLDTFTLFVPCLISERIFKEVENLKTQLQFMPLQMELGEKDRRLIRSFTKLIEECDLSVTPFNVFELGLHLPLRFLGMILAYVIVLLQFDRVLEYRFDVNNINYVRNVV</sequence>
<name>A0A4C1TRZ1_EUMVA</name>
<protein>
    <recommendedName>
        <fullName evidence="4">Gustatory receptor</fullName>
    </recommendedName>
</protein>